<protein>
    <submittedName>
        <fullName evidence="3">Uncharacterized protein</fullName>
    </submittedName>
</protein>
<feature type="chain" id="PRO_5033059777" evidence="2">
    <location>
        <begin position="20"/>
        <end position="114"/>
    </location>
</feature>
<evidence type="ECO:0000313" key="3">
    <source>
        <dbReference type="EMBL" id="CAE8720781.1"/>
    </source>
</evidence>
<organism evidence="3 4">
    <name type="scientific">Polarella glacialis</name>
    <name type="common">Dinoflagellate</name>
    <dbReference type="NCBI Taxonomy" id="89957"/>
    <lineage>
        <taxon>Eukaryota</taxon>
        <taxon>Sar</taxon>
        <taxon>Alveolata</taxon>
        <taxon>Dinophyceae</taxon>
        <taxon>Suessiales</taxon>
        <taxon>Suessiaceae</taxon>
        <taxon>Polarella</taxon>
    </lineage>
</organism>
<comment type="caution">
    <text evidence="3">The sequence shown here is derived from an EMBL/GenBank/DDBJ whole genome shotgun (WGS) entry which is preliminary data.</text>
</comment>
<gene>
    <name evidence="3" type="ORF">PGLA2088_LOCUS41531</name>
</gene>
<feature type="region of interest" description="Disordered" evidence="1">
    <location>
        <begin position="30"/>
        <end position="114"/>
    </location>
</feature>
<feature type="non-terminal residue" evidence="3">
    <location>
        <position position="114"/>
    </location>
</feature>
<evidence type="ECO:0000256" key="2">
    <source>
        <dbReference type="SAM" id="SignalP"/>
    </source>
</evidence>
<feature type="compositionally biased region" description="Gly residues" evidence="1">
    <location>
        <begin position="103"/>
        <end position="114"/>
    </location>
</feature>
<evidence type="ECO:0000256" key="1">
    <source>
        <dbReference type="SAM" id="MobiDB-lite"/>
    </source>
</evidence>
<reference evidence="3" key="1">
    <citation type="submission" date="2021-02" db="EMBL/GenBank/DDBJ databases">
        <authorList>
            <person name="Dougan E. K."/>
            <person name="Rhodes N."/>
            <person name="Thang M."/>
            <person name="Chan C."/>
        </authorList>
    </citation>
    <scope>NUCLEOTIDE SEQUENCE</scope>
</reference>
<feature type="compositionally biased region" description="Low complexity" evidence="1">
    <location>
        <begin position="52"/>
        <end position="102"/>
    </location>
</feature>
<dbReference type="EMBL" id="CAJNNW010033877">
    <property type="protein sequence ID" value="CAE8720781.1"/>
    <property type="molecule type" value="Genomic_DNA"/>
</dbReference>
<accession>A0A813L7F0</accession>
<proteinExistence type="predicted"/>
<sequence length="114" mass="11162">MSLLLALAAIAYTSCVVGASSPGVEIVVESGHLSSRARPPTLRAKKLRSLAGTSNNTTSNSTTSSSTTSSSTTSSSTTSSISGGNNNSNNSNNTATTTTTAGISGGSPLGGSYL</sequence>
<dbReference type="AlphaFoldDB" id="A0A813L7F0"/>
<name>A0A813L7F0_POLGL</name>
<feature type="signal peptide" evidence="2">
    <location>
        <begin position="1"/>
        <end position="19"/>
    </location>
</feature>
<dbReference type="Proteomes" id="UP000626109">
    <property type="component" value="Unassembled WGS sequence"/>
</dbReference>
<keyword evidence="2" id="KW-0732">Signal</keyword>
<evidence type="ECO:0000313" key="4">
    <source>
        <dbReference type="Proteomes" id="UP000626109"/>
    </source>
</evidence>